<dbReference type="SUPFAM" id="SSF52540">
    <property type="entry name" value="P-loop containing nucleoside triphosphate hydrolases"/>
    <property type="match status" value="1"/>
</dbReference>
<evidence type="ECO:0000313" key="8">
    <source>
        <dbReference type="Proteomes" id="UP001159427"/>
    </source>
</evidence>
<organism evidence="7 8">
    <name type="scientific">Porites evermanni</name>
    <dbReference type="NCBI Taxonomy" id="104178"/>
    <lineage>
        <taxon>Eukaryota</taxon>
        <taxon>Metazoa</taxon>
        <taxon>Cnidaria</taxon>
        <taxon>Anthozoa</taxon>
        <taxon>Hexacorallia</taxon>
        <taxon>Scleractinia</taxon>
        <taxon>Fungiina</taxon>
        <taxon>Poritidae</taxon>
        <taxon>Porites</taxon>
    </lineage>
</organism>
<comment type="similarity">
    <text evidence="1">Belongs to the helicase family. RecQ subfamily.</text>
</comment>
<dbReference type="Gene3D" id="3.40.50.300">
    <property type="entry name" value="P-loop containing nucleotide triphosphate hydrolases"/>
    <property type="match status" value="1"/>
</dbReference>
<feature type="non-terminal residue" evidence="7">
    <location>
        <position position="1"/>
    </location>
</feature>
<accession>A0ABN8PG38</accession>
<evidence type="ECO:0000256" key="5">
    <source>
        <dbReference type="ARBA" id="ARBA00034808"/>
    </source>
</evidence>
<evidence type="ECO:0000256" key="1">
    <source>
        <dbReference type="ARBA" id="ARBA00005446"/>
    </source>
</evidence>
<evidence type="ECO:0000313" key="7">
    <source>
        <dbReference type="EMBL" id="CAH3142620.1"/>
    </source>
</evidence>
<evidence type="ECO:0000259" key="6">
    <source>
        <dbReference type="PROSITE" id="PS51192"/>
    </source>
</evidence>
<dbReference type="InterPro" id="IPR027417">
    <property type="entry name" value="P-loop_NTPase"/>
</dbReference>
<reference evidence="7 8" key="1">
    <citation type="submission" date="2022-05" db="EMBL/GenBank/DDBJ databases">
        <authorList>
            <consortium name="Genoscope - CEA"/>
            <person name="William W."/>
        </authorList>
    </citation>
    <scope>NUCLEOTIDE SEQUENCE [LARGE SCALE GENOMIC DNA]</scope>
</reference>
<dbReference type="PROSITE" id="PS51192">
    <property type="entry name" value="HELICASE_ATP_BIND_1"/>
    <property type="match status" value="1"/>
</dbReference>
<name>A0ABN8PG38_9CNID</name>
<keyword evidence="3" id="KW-0413">Isomerase</keyword>
<dbReference type="Pfam" id="PF00270">
    <property type="entry name" value="DEAD"/>
    <property type="match status" value="1"/>
</dbReference>
<proteinExistence type="inferred from homology"/>
<gene>
    <name evidence="7" type="ORF">PEVE_00042583</name>
</gene>
<evidence type="ECO:0000256" key="3">
    <source>
        <dbReference type="ARBA" id="ARBA00023235"/>
    </source>
</evidence>
<dbReference type="InterPro" id="IPR011545">
    <property type="entry name" value="DEAD/DEAH_box_helicase_dom"/>
</dbReference>
<evidence type="ECO:0000256" key="4">
    <source>
        <dbReference type="ARBA" id="ARBA00034617"/>
    </source>
</evidence>
<keyword evidence="8" id="KW-1185">Reference proteome</keyword>
<dbReference type="Proteomes" id="UP001159427">
    <property type="component" value="Unassembled WGS sequence"/>
</dbReference>
<comment type="catalytic activity">
    <reaction evidence="4">
        <text>Couples ATP hydrolysis with the unwinding of duplex DNA by translocating in the 3'-5' direction.</text>
        <dbReference type="EC" id="5.6.2.4"/>
    </reaction>
</comment>
<dbReference type="EC" id="5.6.2.4" evidence="5"/>
<comment type="caution">
    <text evidence="7">The sequence shown here is derived from an EMBL/GenBank/DDBJ whole genome shotgun (WGS) entry which is preliminary data.</text>
</comment>
<dbReference type="PANTHER" id="PTHR13710:SF105">
    <property type="entry name" value="ATP-DEPENDENT DNA HELICASE Q1"/>
    <property type="match status" value="1"/>
</dbReference>
<sequence>SIFLDKSGRGRDLCQPPRLSLICRSSTEMDESVRFETSFFRFGTVSDISLSKDVFEKAVKNALGRVNTSGICNLSQHQSKALFNLVCGKDSFVCLPTGHGKSLIYQLCPVVVKELSSIGLKQFQSDPLVVVVSPLNSLIEDQIGSCGKMGLKACKVDSESLEKLKDSCNFEILYASPEIFDDQEARSLLQQYSARLVGIVIDESHCIVHW</sequence>
<dbReference type="PANTHER" id="PTHR13710">
    <property type="entry name" value="DNA HELICASE RECQ FAMILY MEMBER"/>
    <property type="match status" value="1"/>
</dbReference>
<dbReference type="EMBL" id="CALNXI010000840">
    <property type="protein sequence ID" value="CAH3142620.1"/>
    <property type="molecule type" value="Genomic_DNA"/>
</dbReference>
<dbReference type="InterPro" id="IPR014001">
    <property type="entry name" value="Helicase_ATP-bd"/>
</dbReference>
<protein>
    <recommendedName>
        <fullName evidence="5">DNA 3'-5' helicase</fullName>
        <ecNumber evidence="5">5.6.2.4</ecNumber>
    </recommendedName>
</protein>
<evidence type="ECO:0000256" key="2">
    <source>
        <dbReference type="ARBA" id="ARBA00023125"/>
    </source>
</evidence>
<feature type="domain" description="Helicase ATP-binding" evidence="6">
    <location>
        <begin position="82"/>
        <end position="210"/>
    </location>
</feature>
<keyword evidence="2" id="KW-0238">DNA-binding</keyword>